<keyword evidence="1" id="KW-0812">Transmembrane</keyword>
<dbReference type="AlphaFoldDB" id="A0A4U3MIW5"/>
<dbReference type="EMBL" id="SZQA01000013">
    <property type="protein sequence ID" value="TKK87957.1"/>
    <property type="molecule type" value="Genomic_DNA"/>
</dbReference>
<keyword evidence="1" id="KW-1133">Transmembrane helix</keyword>
<dbReference type="RefSeq" id="WP_137247754.1">
    <property type="nucleotide sequence ID" value="NZ_SZQA01000013.1"/>
</dbReference>
<organism evidence="2 3">
    <name type="scientific">Herbidospora galbida</name>
    <dbReference type="NCBI Taxonomy" id="2575442"/>
    <lineage>
        <taxon>Bacteria</taxon>
        <taxon>Bacillati</taxon>
        <taxon>Actinomycetota</taxon>
        <taxon>Actinomycetes</taxon>
        <taxon>Streptosporangiales</taxon>
        <taxon>Streptosporangiaceae</taxon>
        <taxon>Herbidospora</taxon>
    </lineage>
</organism>
<gene>
    <name evidence="2" type="ORF">FDA94_15460</name>
</gene>
<sequence>MTLDADELAAGLRQLARSEAPPTRLDVAAVRATARRRLRRRRAVQVVGGLLVCGVLLGGVAVVNGGDDVTVAVASVSQGGDPLVAHAAFGWLPDSVIGVSHVVGAHGDQVMARAGGDFGMRLWLRMYEAADDPPIEDGRTALPAPEVNGLRAYWITEDPRDPLNGGDAFVRWQVPGGRWAELHGYYMKEADPGAVLLRIAADVTIGTRPVPLPLRIDGLPADLDVTEVHFWRPGFTDDTNWELAMFYAGPDGTSVTIQVSPLKMPGGHCRSAAGLHVCVDAKGHAPDELLRRITLLGTDERRWTTRVVTSA</sequence>
<reference evidence="2 3" key="1">
    <citation type="submission" date="2019-04" db="EMBL/GenBank/DDBJ databases">
        <title>Herbidospora sp. NEAU-GS14.nov., a novel actinomycete isolated from soil.</title>
        <authorList>
            <person name="Han L."/>
        </authorList>
    </citation>
    <scope>NUCLEOTIDE SEQUENCE [LARGE SCALE GENOMIC DNA]</scope>
    <source>
        <strain evidence="2 3">NEAU-GS14</strain>
    </source>
</reference>
<keyword evidence="1" id="KW-0472">Membrane</keyword>
<evidence type="ECO:0000256" key="1">
    <source>
        <dbReference type="SAM" id="Phobius"/>
    </source>
</evidence>
<evidence type="ECO:0000313" key="2">
    <source>
        <dbReference type="EMBL" id="TKK87957.1"/>
    </source>
</evidence>
<accession>A0A4U3MIW5</accession>
<comment type="caution">
    <text evidence="2">The sequence shown here is derived from an EMBL/GenBank/DDBJ whole genome shotgun (WGS) entry which is preliminary data.</text>
</comment>
<keyword evidence="3" id="KW-1185">Reference proteome</keyword>
<proteinExistence type="predicted"/>
<evidence type="ECO:0000313" key="3">
    <source>
        <dbReference type="Proteomes" id="UP000308705"/>
    </source>
</evidence>
<dbReference type="Proteomes" id="UP000308705">
    <property type="component" value="Unassembled WGS sequence"/>
</dbReference>
<dbReference type="OrthoDB" id="5185175at2"/>
<name>A0A4U3MIW5_9ACTN</name>
<protein>
    <submittedName>
        <fullName evidence="2">Uncharacterized protein</fullName>
    </submittedName>
</protein>
<feature type="transmembrane region" description="Helical" evidence="1">
    <location>
        <begin position="43"/>
        <end position="63"/>
    </location>
</feature>